<evidence type="ECO:0000256" key="2">
    <source>
        <dbReference type="SAM" id="Phobius"/>
    </source>
</evidence>
<evidence type="ECO:0000313" key="3">
    <source>
        <dbReference type="EMBL" id="QGZ57949.1"/>
    </source>
</evidence>
<keyword evidence="2" id="KW-0812">Transmembrane</keyword>
<evidence type="ECO:0000313" key="4">
    <source>
        <dbReference type="Proteomes" id="UP000434209"/>
    </source>
</evidence>
<feature type="region of interest" description="Disordered" evidence="1">
    <location>
        <begin position="285"/>
        <end position="324"/>
    </location>
</feature>
<feature type="transmembrane region" description="Helical" evidence="2">
    <location>
        <begin position="12"/>
        <end position="34"/>
    </location>
</feature>
<gene>
    <name evidence="3" type="ORF">FAZ97_24050</name>
</gene>
<feature type="transmembrane region" description="Helical" evidence="2">
    <location>
        <begin position="115"/>
        <end position="135"/>
    </location>
</feature>
<accession>A0A7Z2GAP8</accession>
<dbReference type="OrthoDB" id="9101879at2"/>
<protein>
    <submittedName>
        <fullName evidence="3">Uncharacterized protein</fullName>
    </submittedName>
</protein>
<dbReference type="KEGG" id="pacp:FAZ97_24050"/>
<keyword evidence="2" id="KW-0472">Membrane</keyword>
<dbReference type="Proteomes" id="UP000434209">
    <property type="component" value="Chromosome 2"/>
</dbReference>
<evidence type="ECO:0000256" key="1">
    <source>
        <dbReference type="SAM" id="MobiDB-lite"/>
    </source>
</evidence>
<dbReference type="EMBL" id="CP046910">
    <property type="protein sequence ID" value="QGZ57949.1"/>
    <property type="molecule type" value="Genomic_DNA"/>
</dbReference>
<feature type="transmembrane region" description="Helical" evidence="2">
    <location>
        <begin position="60"/>
        <end position="81"/>
    </location>
</feature>
<feature type="transmembrane region" description="Helical" evidence="2">
    <location>
        <begin position="147"/>
        <end position="166"/>
    </location>
</feature>
<dbReference type="AlphaFoldDB" id="A0A7Z2GAP8"/>
<dbReference type="RefSeq" id="WP_158760883.1">
    <property type="nucleotide sequence ID" value="NZ_CP046910.1"/>
</dbReference>
<name>A0A7Z2GAP8_9BURK</name>
<feature type="transmembrane region" description="Helical" evidence="2">
    <location>
        <begin position="187"/>
        <end position="206"/>
    </location>
</feature>
<proteinExistence type="predicted"/>
<reference evidence="3 4" key="1">
    <citation type="submission" date="2019-12" db="EMBL/GenBank/DDBJ databases">
        <title>Paraburkholderia acidiphila 7Q-K02 sp. nov and Paraburkholderia acidisoli DHF22 sp. nov., two strains isolated from forest soil.</title>
        <authorList>
            <person name="Gao Z."/>
            <person name="Qiu L."/>
        </authorList>
    </citation>
    <scope>NUCLEOTIDE SEQUENCE [LARGE SCALE GENOMIC DNA]</scope>
    <source>
        <strain evidence="3 4">7Q-K02</strain>
    </source>
</reference>
<feature type="transmembrane region" description="Helical" evidence="2">
    <location>
        <begin position="212"/>
        <end position="232"/>
    </location>
</feature>
<sequence>MPEQLAGDLAWLGAGVLFAWLGCAFAQLAALAPLRAWPSSRPRAVPRCAKHAGAPHKHRLAFAILFALLLTVPPGVMSAGWTRLPDATVAVEAGVLGGLCLAGRRDLTRRARTTALLGAVSGASVLIGACAGYVLQPERGSTERMALFAAVATGALLIGGALSVFSRGARASGATRRRVPFGRGDRVMHVMALLLAMALGYGFLSACACPEFEISILVAASVLCAALGARLMSGARRPRLARTGAVEASPSREPFSATFNASFAGVPDELLVAACGGGAFEPSWLTADDTPHGGGGRAGHHASQDLPRRRRSRGGALRQRQGPH</sequence>
<keyword evidence="4" id="KW-1185">Reference proteome</keyword>
<feature type="compositionally biased region" description="Low complexity" evidence="1">
    <location>
        <begin position="314"/>
        <end position="324"/>
    </location>
</feature>
<organism evidence="3 4">
    <name type="scientific">Paraburkholderia acidiphila</name>
    <dbReference type="NCBI Taxonomy" id="2571747"/>
    <lineage>
        <taxon>Bacteria</taxon>
        <taxon>Pseudomonadati</taxon>
        <taxon>Pseudomonadota</taxon>
        <taxon>Betaproteobacteria</taxon>
        <taxon>Burkholderiales</taxon>
        <taxon>Burkholderiaceae</taxon>
        <taxon>Paraburkholderia</taxon>
    </lineage>
</organism>
<keyword evidence="2" id="KW-1133">Transmembrane helix</keyword>